<evidence type="ECO:0000313" key="1">
    <source>
        <dbReference type="EMBL" id="KAH9303567.1"/>
    </source>
</evidence>
<dbReference type="Proteomes" id="UP000824469">
    <property type="component" value="Unassembled WGS sequence"/>
</dbReference>
<protein>
    <submittedName>
        <fullName evidence="1">Uncharacterized protein</fullName>
    </submittedName>
</protein>
<feature type="non-terminal residue" evidence="1">
    <location>
        <position position="1"/>
    </location>
</feature>
<dbReference type="EMBL" id="JAHRHJ020000009">
    <property type="protein sequence ID" value="KAH9303567.1"/>
    <property type="molecule type" value="Genomic_DNA"/>
</dbReference>
<name>A0AA38FIT3_TAXCH</name>
<comment type="caution">
    <text evidence="1">The sequence shown here is derived from an EMBL/GenBank/DDBJ whole genome shotgun (WGS) entry which is preliminary data.</text>
</comment>
<organism evidence="1 2">
    <name type="scientific">Taxus chinensis</name>
    <name type="common">Chinese yew</name>
    <name type="synonym">Taxus wallichiana var. chinensis</name>
    <dbReference type="NCBI Taxonomy" id="29808"/>
    <lineage>
        <taxon>Eukaryota</taxon>
        <taxon>Viridiplantae</taxon>
        <taxon>Streptophyta</taxon>
        <taxon>Embryophyta</taxon>
        <taxon>Tracheophyta</taxon>
        <taxon>Spermatophyta</taxon>
        <taxon>Pinopsida</taxon>
        <taxon>Pinidae</taxon>
        <taxon>Conifers II</taxon>
        <taxon>Cupressales</taxon>
        <taxon>Taxaceae</taxon>
        <taxon>Taxus</taxon>
    </lineage>
</organism>
<reference evidence="1 2" key="1">
    <citation type="journal article" date="2021" name="Nat. Plants">
        <title>The Taxus genome provides insights into paclitaxel biosynthesis.</title>
        <authorList>
            <person name="Xiong X."/>
            <person name="Gou J."/>
            <person name="Liao Q."/>
            <person name="Li Y."/>
            <person name="Zhou Q."/>
            <person name="Bi G."/>
            <person name="Li C."/>
            <person name="Du R."/>
            <person name="Wang X."/>
            <person name="Sun T."/>
            <person name="Guo L."/>
            <person name="Liang H."/>
            <person name="Lu P."/>
            <person name="Wu Y."/>
            <person name="Zhang Z."/>
            <person name="Ro D.K."/>
            <person name="Shang Y."/>
            <person name="Huang S."/>
            <person name="Yan J."/>
        </authorList>
    </citation>
    <scope>NUCLEOTIDE SEQUENCE [LARGE SCALE GENOMIC DNA]</scope>
    <source>
        <strain evidence="1">Ta-2019</strain>
    </source>
</reference>
<feature type="non-terminal residue" evidence="1">
    <location>
        <position position="72"/>
    </location>
</feature>
<proteinExistence type="predicted"/>
<sequence length="72" mass="8199">KVPRDPIRYRQDEAERDLPSRVIADLLEEVGDPWDSAENVGVGEGFVEFMIEAWPDQVVEERAELGLDEDEA</sequence>
<keyword evidence="2" id="KW-1185">Reference proteome</keyword>
<accession>A0AA38FIT3</accession>
<evidence type="ECO:0000313" key="2">
    <source>
        <dbReference type="Proteomes" id="UP000824469"/>
    </source>
</evidence>
<gene>
    <name evidence="1" type="ORF">KI387_044448</name>
</gene>
<dbReference type="AlphaFoldDB" id="A0AA38FIT3"/>